<dbReference type="InterPro" id="IPR003741">
    <property type="entry name" value="LUD_dom"/>
</dbReference>
<dbReference type="PANTHER" id="PTHR47153:SF2">
    <property type="entry name" value="LACTATE UTILIZATION PROTEIN B"/>
    <property type="match status" value="1"/>
</dbReference>
<dbReference type="InterPro" id="IPR017896">
    <property type="entry name" value="4Fe4S_Fe-S-bd"/>
</dbReference>
<keyword evidence="6" id="KW-0408">Iron</keyword>
<dbReference type="InterPro" id="IPR004452">
    <property type="entry name" value="LutB/LldF"/>
</dbReference>
<dbReference type="Pfam" id="PF02589">
    <property type="entry name" value="LUD_dom"/>
    <property type="match status" value="1"/>
</dbReference>
<keyword evidence="3" id="KW-0479">Metal-binding</keyword>
<keyword evidence="5" id="KW-0249">Electron transport</keyword>
<comment type="caution">
    <text evidence="9">The sequence shown here is derived from an EMBL/GenBank/DDBJ whole genome shotgun (WGS) entry which is preliminary data.</text>
</comment>
<dbReference type="Pfam" id="PF02754">
    <property type="entry name" value="CCG"/>
    <property type="match status" value="2"/>
</dbReference>
<keyword evidence="1" id="KW-0813">Transport</keyword>
<dbReference type="GO" id="GO:0006089">
    <property type="term" value="P:lactate metabolic process"/>
    <property type="evidence" value="ECO:0007669"/>
    <property type="project" value="InterPro"/>
</dbReference>
<dbReference type="InterPro" id="IPR037171">
    <property type="entry name" value="NagB/RpiA_transferase-like"/>
</dbReference>
<evidence type="ECO:0000313" key="10">
    <source>
        <dbReference type="Proteomes" id="UP000186102"/>
    </source>
</evidence>
<dbReference type="RefSeq" id="WP_075364071.1">
    <property type="nucleotide sequence ID" value="NZ_MLBF01000006.1"/>
</dbReference>
<dbReference type="Proteomes" id="UP000186102">
    <property type="component" value="Unassembled WGS sequence"/>
</dbReference>
<keyword evidence="4" id="KW-0677">Repeat</keyword>
<reference evidence="9 10" key="1">
    <citation type="submission" date="2016-09" db="EMBL/GenBank/DDBJ databases">
        <title>Complete genome of Desulfosporosinus sp. OL.</title>
        <authorList>
            <person name="Mardanov A."/>
            <person name="Beletsky A."/>
            <person name="Panova A."/>
            <person name="Karnachuk O."/>
            <person name="Ravin N."/>
        </authorList>
    </citation>
    <scope>NUCLEOTIDE SEQUENCE [LARGE SCALE GENOMIC DNA]</scope>
    <source>
        <strain evidence="9 10">OL</strain>
    </source>
</reference>
<keyword evidence="7" id="KW-0411">Iron-sulfur</keyword>
<dbReference type="GO" id="GO:0016491">
    <property type="term" value="F:oxidoreductase activity"/>
    <property type="evidence" value="ECO:0007669"/>
    <property type="project" value="UniProtKB-ARBA"/>
</dbReference>
<dbReference type="AlphaFoldDB" id="A0A1Q8R008"/>
<dbReference type="PANTHER" id="PTHR47153">
    <property type="entry name" value="LACTATE UTILIZATION PROTEIN B"/>
    <property type="match status" value="1"/>
</dbReference>
<dbReference type="InterPro" id="IPR004017">
    <property type="entry name" value="Cys_rich_dom"/>
</dbReference>
<evidence type="ECO:0000256" key="1">
    <source>
        <dbReference type="ARBA" id="ARBA00022448"/>
    </source>
</evidence>
<sequence length="723" mass="79666">MGKRTYKIVKNKALEGLHDLESRKGRFRAFEAIRPAMLGMVPDYPELSNRLREIKKYSIDHLDESIAKAQRSMEDKGCKVFIAETTDEAQKYIASLIPKEGLVVKSKSNAGKEINISHYLEDYGVTVVETDLGDRINQLSKSEASHSLAPAIHIPIERVTEVFSEEAGTQLECTPEALVVAARKSLRSYLINADVGISGANAIAADTGSVFLTENEGNIRAVTMMPKMHIVIAGVEKIVPTLEDAMQVVRAAAVYGVGQDIGTYVSVISGVSESLDPDLEEQVHGQGPKEVHVVLLKNGREKAIRAGYRDSLYCINCGSCLNFCPVYAEVGSRYGYKYLGGRGLVFAAFHGDLEKSEENGLSLCIGCQKCKTACPVQMPTPEMLWKLRQTAVAKEGVGWKKDLIFSMLTKPKSLPTVTKLATTFGKLVLKESGQGMAFRVSLSSLGMPKERVIPKVAGQSFLDNVKPKTVDRPIKTVGFFPGCVVNYSETDLGESLLHVLGENKVAVKLAQEDVCCGIPSIVSGDMAHAKAMALKNIEIYSQFEMDALVFVCPSCAVAFKEEYPKLFAEDSPEIQEKVKKVALKVRDINEFLFHDIQIKIPDGQLREKVTYHDPCHLARSMGVKKEPRDILQRIPGVEYVEMEEADACCGFGGSFSLSFYELSHRINEGKLKTIADTQATTLATSCPGCMVHFRDGISQHHMKQKVLHTVQLLSQAYGRRQER</sequence>
<organism evidence="9 10">
    <name type="scientific">Desulfosporosinus metallidurans</name>
    <dbReference type="NCBI Taxonomy" id="1888891"/>
    <lineage>
        <taxon>Bacteria</taxon>
        <taxon>Bacillati</taxon>
        <taxon>Bacillota</taxon>
        <taxon>Clostridia</taxon>
        <taxon>Eubacteriales</taxon>
        <taxon>Desulfitobacteriaceae</taxon>
        <taxon>Desulfosporosinus</taxon>
    </lineage>
</organism>
<evidence type="ECO:0000256" key="2">
    <source>
        <dbReference type="ARBA" id="ARBA00022485"/>
    </source>
</evidence>
<dbReference type="SUPFAM" id="SSF46548">
    <property type="entry name" value="alpha-helical ferredoxin"/>
    <property type="match status" value="1"/>
</dbReference>
<dbReference type="OrthoDB" id="5241828at2"/>
<dbReference type="Pfam" id="PF13183">
    <property type="entry name" value="Fer4_8"/>
    <property type="match status" value="1"/>
</dbReference>
<evidence type="ECO:0000256" key="7">
    <source>
        <dbReference type="ARBA" id="ARBA00023014"/>
    </source>
</evidence>
<dbReference type="PROSITE" id="PS51379">
    <property type="entry name" value="4FE4S_FER_2"/>
    <property type="match status" value="2"/>
</dbReference>
<dbReference type="InterPro" id="IPR009051">
    <property type="entry name" value="Helical_ferredxn"/>
</dbReference>
<accession>A0A1Q8R008</accession>
<evidence type="ECO:0000256" key="3">
    <source>
        <dbReference type="ARBA" id="ARBA00022723"/>
    </source>
</evidence>
<evidence type="ECO:0000256" key="4">
    <source>
        <dbReference type="ARBA" id="ARBA00022737"/>
    </source>
</evidence>
<dbReference type="InterPro" id="IPR017900">
    <property type="entry name" value="4Fe4S_Fe_S_CS"/>
</dbReference>
<dbReference type="Gene3D" id="1.10.1060.10">
    <property type="entry name" value="Alpha-helical ferredoxin"/>
    <property type="match status" value="1"/>
</dbReference>
<name>A0A1Q8R008_9FIRM</name>
<proteinExistence type="predicted"/>
<dbReference type="EMBL" id="MLBF01000006">
    <property type="protein sequence ID" value="OLN32896.1"/>
    <property type="molecule type" value="Genomic_DNA"/>
</dbReference>
<dbReference type="GO" id="GO:0051539">
    <property type="term" value="F:4 iron, 4 sulfur cluster binding"/>
    <property type="evidence" value="ECO:0007669"/>
    <property type="project" value="UniProtKB-KW"/>
</dbReference>
<dbReference type="STRING" id="1888891.DSOL_1342"/>
<evidence type="ECO:0000259" key="8">
    <source>
        <dbReference type="PROSITE" id="PS51379"/>
    </source>
</evidence>
<gene>
    <name evidence="9" type="ORF">DSOL_1342</name>
</gene>
<dbReference type="PROSITE" id="PS00198">
    <property type="entry name" value="4FE4S_FER_1"/>
    <property type="match status" value="2"/>
</dbReference>
<evidence type="ECO:0000256" key="5">
    <source>
        <dbReference type="ARBA" id="ARBA00022982"/>
    </source>
</evidence>
<keyword evidence="10" id="KW-1185">Reference proteome</keyword>
<evidence type="ECO:0000313" key="9">
    <source>
        <dbReference type="EMBL" id="OLN32896.1"/>
    </source>
</evidence>
<dbReference type="GO" id="GO:0046872">
    <property type="term" value="F:metal ion binding"/>
    <property type="evidence" value="ECO:0007669"/>
    <property type="project" value="UniProtKB-KW"/>
</dbReference>
<feature type="domain" description="4Fe-4S ferredoxin-type" evidence="8">
    <location>
        <begin position="305"/>
        <end position="334"/>
    </location>
</feature>
<dbReference type="InterPro" id="IPR024185">
    <property type="entry name" value="FTHF_cligase-like_sf"/>
</dbReference>
<evidence type="ECO:0000256" key="6">
    <source>
        <dbReference type="ARBA" id="ARBA00023004"/>
    </source>
</evidence>
<dbReference type="Gene3D" id="3.40.50.10420">
    <property type="entry name" value="NagB/RpiA/CoA transferase-like"/>
    <property type="match status" value="1"/>
</dbReference>
<protein>
    <submittedName>
        <fullName evidence="9">Putative L-lactate dehydrogenase</fullName>
    </submittedName>
</protein>
<dbReference type="SUPFAM" id="SSF100950">
    <property type="entry name" value="NagB/RpiA/CoA transferase-like"/>
    <property type="match status" value="1"/>
</dbReference>
<feature type="domain" description="4Fe-4S ferredoxin-type" evidence="8">
    <location>
        <begin position="354"/>
        <end position="384"/>
    </location>
</feature>
<keyword evidence="2" id="KW-0004">4Fe-4S</keyword>